<dbReference type="GO" id="GO:0034220">
    <property type="term" value="P:monoatomic ion transmembrane transport"/>
    <property type="evidence" value="ECO:0007669"/>
    <property type="project" value="UniProtKB-KW"/>
</dbReference>
<dbReference type="Proteomes" id="UP000585474">
    <property type="component" value="Unassembled WGS sequence"/>
</dbReference>
<accession>A0A7J0GBY5</accession>
<dbReference type="PANTHER" id="PTHR45651">
    <property type="entry name" value="CYCLIC NUCLEOTIDE-GATED ION CHANNEL 15-RELATED-RELATED"/>
    <property type="match status" value="1"/>
</dbReference>
<keyword evidence="1" id="KW-0406">Ion transport</keyword>
<keyword evidence="1" id="KW-0407">Ion channel</keyword>
<dbReference type="OrthoDB" id="421226at2759"/>
<dbReference type="GO" id="GO:0016020">
    <property type="term" value="C:membrane"/>
    <property type="evidence" value="ECO:0007669"/>
    <property type="project" value="UniProtKB-SubCell"/>
</dbReference>
<organism evidence="2 3">
    <name type="scientific">Actinidia rufa</name>
    <dbReference type="NCBI Taxonomy" id="165716"/>
    <lineage>
        <taxon>Eukaryota</taxon>
        <taxon>Viridiplantae</taxon>
        <taxon>Streptophyta</taxon>
        <taxon>Embryophyta</taxon>
        <taxon>Tracheophyta</taxon>
        <taxon>Spermatophyta</taxon>
        <taxon>Magnoliopsida</taxon>
        <taxon>eudicotyledons</taxon>
        <taxon>Gunneridae</taxon>
        <taxon>Pentapetalae</taxon>
        <taxon>asterids</taxon>
        <taxon>Ericales</taxon>
        <taxon>Actinidiaceae</taxon>
        <taxon>Actinidia</taxon>
    </lineage>
</organism>
<sequence length="199" mass="22157">MGLEINRFYSNGKQNIEHSWEKDHAENLENPSTVYKVSAPLLKPEGGVGEKNRPNGGLRFAGSKVFLETSEPWREIILDPGSELVLQLLNDGKSSCMTSDLNLGIVVTCFRTLADVFYMLHVVIKFRTAYVSPSSRGFGRGELVMDPKMIARRYLKADFFIDAIATLPLPQGWGGGGLRGVTEMGWPEEVASAWERCFL</sequence>
<evidence type="ECO:0000256" key="1">
    <source>
        <dbReference type="ARBA" id="ARBA00023303"/>
    </source>
</evidence>
<keyword evidence="1" id="KW-0813">Transport</keyword>
<keyword evidence="3" id="KW-1185">Reference proteome</keyword>
<dbReference type="PANTHER" id="PTHR45651:SF9">
    <property type="entry name" value="CYCLIC NUCLEOTIDE-GATED ION CHANNEL 14-RELATED"/>
    <property type="match status" value="1"/>
</dbReference>
<protein>
    <submittedName>
        <fullName evidence="2">Cyclic nucleotide-gated channel 14</fullName>
    </submittedName>
</protein>
<dbReference type="EMBL" id="BJWL01000020">
    <property type="protein sequence ID" value="GFZ08208.1"/>
    <property type="molecule type" value="Genomic_DNA"/>
</dbReference>
<name>A0A7J0GBY5_9ERIC</name>
<evidence type="ECO:0000313" key="2">
    <source>
        <dbReference type="EMBL" id="GFZ08208.1"/>
    </source>
</evidence>
<reference evidence="2 3" key="1">
    <citation type="submission" date="2019-07" db="EMBL/GenBank/DDBJ databases">
        <title>De Novo Assembly of kiwifruit Actinidia rufa.</title>
        <authorList>
            <person name="Sugita-Konishi S."/>
            <person name="Sato K."/>
            <person name="Mori E."/>
            <person name="Abe Y."/>
            <person name="Kisaki G."/>
            <person name="Hamano K."/>
            <person name="Suezawa K."/>
            <person name="Otani M."/>
            <person name="Fukuda T."/>
            <person name="Manabe T."/>
            <person name="Gomi K."/>
            <person name="Tabuchi M."/>
            <person name="Akimitsu K."/>
            <person name="Kataoka I."/>
        </authorList>
    </citation>
    <scope>NUCLEOTIDE SEQUENCE [LARGE SCALE GENOMIC DNA]</scope>
    <source>
        <strain evidence="3">cv. Fuchu</strain>
    </source>
</reference>
<evidence type="ECO:0000313" key="3">
    <source>
        <dbReference type="Proteomes" id="UP000585474"/>
    </source>
</evidence>
<gene>
    <name evidence="2" type="ORF">Acr_20g0000160</name>
</gene>
<dbReference type="AlphaFoldDB" id="A0A7J0GBY5"/>
<comment type="caution">
    <text evidence="2">The sequence shown here is derived from an EMBL/GenBank/DDBJ whole genome shotgun (WGS) entry which is preliminary data.</text>
</comment>
<proteinExistence type="predicted"/>